<dbReference type="GeneID" id="117238076"/>
<sequence>MKKSRVKQLNVSTSQHDFLVKPYGFCCDIKDYDPKLFSLKEEPEPLFPSSGPLEGGPDIKFRVQEHDDIESFRQRSIQRNAQRGGLRSKYRSGQQVIWGNQSYAQPYRRRRYRTPRLEGTVKVPEDRTQGRTPDRGRDIETLGELMICKRCRGPLRWYLEDEIAAARDIMMKRKQEIYKAEMEKNIKIAKQKENRRRRRRKKKLSKFYEDTFKGDIFI</sequence>
<reference evidence="2" key="1">
    <citation type="submission" date="2025-08" db="UniProtKB">
        <authorList>
            <consortium name="RefSeq"/>
        </authorList>
    </citation>
    <scope>IDENTIFICATION</scope>
    <source>
        <tissue evidence="2">Muscle</tissue>
    </source>
</reference>
<dbReference type="RefSeq" id="XP_033358588.1">
    <property type="nucleotide sequence ID" value="XM_033502697.1"/>
</dbReference>
<evidence type="ECO:0000313" key="2">
    <source>
        <dbReference type="RefSeq" id="XP_033358588.1"/>
    </source>
</evidence>
<proteinExistence type="predicted"/>
<evidence type="ECO:0000313" key="1">
    <source>
        <dbReference type="Proteomes" id="UP000504631"/>
    </source>
</evidence>
<name>A0A6J3KYZ8_9HYME</name>
<dbReference type="Proteomes" id="UP000504631">
    <property type="component" value="Unplaced"/>
</dbReference>
<organism evidence="1 2">
    <name type="scientific">Bombus vosnesenskii</name>
    <dbReference type="NCBI Taxonomy" id="207650"/>
    <lineage>
        <taxon>Eukaryota</taxon>
        <taxon>Metazoa</taxon>
        <taxon>Ecdysozoa</taxon>
        <taxon>Arthropoda</taxon>
        <taxon>Hexapoda</taxon>
        <taxon>Insecta</taxon>
        <taxon>Pterygota</taxon>
        <taxon>Neoptera</taxon>
        <taxon>Endopterygota</taxon>
        <taxon>Hymenoptera</taxon>
        <taxon>Apocrita</taxon>
        <taxon>Aculeata</taxon>
        <taxon>Apoidea</taxon>
        <taxon>Anthophila</taxon>
        <taxon>Apidae</taxon>
        <taxon>Bombus</taxon>
        <taxon>Pyrobombus</taxon>
    </lineage>
</organism>
<gene>
    <name evidence="2" type="primary">LOC117238076</name>
</gene>
<dbReference type="KEGG" id="bvk:117238076"/>
<dbReference type="AlphaFoldDB" id="A0A6J3KYZ8"/>
<protein>
    <submittedName>
        <fullName evidence="2">Uncharacterized protein LOC117238076</fullName>
    </submittedName>
</protein>
<accession>A0A6J3KYZ8</accession>
<keyword evidence="1" id="KW-1185">Reference proteome</keyword>